<dbReference type="EMBL" id="LR796813">
    <property type="protein sequence ID" value="CAB4167380.1"/>
    <property type="molecule type" value="Genomic_DNA"/>
</dbReference>
<dbReference type="EMBL" id="LR797087">
    <property type="protein sequence ID" value="CAB4186149.1"/>
    <property type="molecule type" value="Genomic_DNA"/>
</dbReference>
<dbReference type="InterPro" id="IPR038666">
    <property type="entry name" value="SSP1_head-tail_sf"/>
</dbReference>
<accession>A0A6J5T3G3</accession>
<gene>
    <name evidence="2" type="ORF">UFOVP1139_22</name>
    <name evidence="3" type="ORF">UFOVP1499_13</name>
    <name evidence="4" type="ORF">UFOVP1646_22</name>
    <name evidence="1" type="ORF">UFOVP862_12</name>
</gene>
<protein>
    <submittedName>
        <fullName evidence="4">Bacteriophage SPP1, head-tail adaptor</fullName>
    </submittedName>
</protein>
<proteinExistence type="predicted"/>
<evidence type="ECO:0000313" key="2">
    <source>
        <dbReference type="EMBL" id="CAB4186149.1"/>
    </source>
</evidence>
<evidence type="ECO:0000313" key="4">
    <source>
        <dbReference type="EMBL" id="CAB4222285.1"/>
    </source>
</evidence>
<dbReference type="InterPro" id="IPR008767">
    <property type="entry name" value="Phage_SPP1_head-tail_adaptor"/>
</dbReference>
<dbReference type="EMBL" id="LR797453">
    <property type="protein sequence ID" value="CAB4217099.1"/>
    <property type="molecule type" value="Genomic_DNA"/>
</dbReference>
<name>A0A6J5T3G3_9CAUD</name>
<dbReference type="EMBL" id="LR797508">
    <property type="protein sequence ID" value="CAB4222285.1"/>
    <property type="molecule type" value="Genomic_DNA"/>
</dbReference>
<sequence>MAGCGFWREVFTVQTSTQTVDALGQADLSWLTVGTVRGMIKPTQREVVDDLGVSIRTDLDIETAWSPIINARSRLILDGTTYNVSSVVDPDSGRKKRLRVIATEVTQ</sequence>
<organism evidence="4">
    <name type="scientific">uncultured Caudovirales phage</name>
    <dbReference type="NCBI Taxonomy" id="2100421"/>
    <lineage>
        <taxon>Viruses</taxon>
        <taxon>Duplodnaviria</taxon>
        <taxon>Heunggongvirae</taxon>
        <taxon>Uroviricota</taxon>
        <taxon>Caudoviricetes</taxon>
        <taxon>Peduoviridae</taxon>
        <taxon>Maltschvirus</taxon>
        <taxon>Maltschvirus maltsch</taxon>
    </lineage>
</organism>
<evidence type="ECO:0000313" key="3">
    <source>
        <dbReference type="EMBL" id="CAB4217099.1"/>
    </source>
</evidence>
<dbReference type="Pfam" id="PF05521">
    <property type="entry name" value="Phage_HCP"/>
    <property type="match status" value="1"/>
</dbReference>
<reference evidence="4" key="1">
    <citation type="submission" date="2020-05" db="EMBL/GenBank/DDBJ databases">
        <authorList>
            <person name="Chiriac C."/>
            <person name="Salcher M."/>
            <person name="Ghai R."/>
            <person name="Kavagutti S V."/>
        </authorList>
    </citation>
    <scope>NUCLEOTIDE SEQUENCE</scope>
</reference>
<dbReference type="Gene3D" id="2.40.10.270">
    <property type="entry name" value="Bacteriophage SPP1 head-tail adaptor protein"/>
    <property type="match status" value="1"/>
</dbReference>
<evidence type="ECO:0000313" key="1">
    <source>
        <dbReference type="EMBL" id="CAB4167380.1"/>
    </source>
</evidence>